<evidence type="ECO:0000313" key="2">
    <source>
        <dbReference type="EMBL" id="KAJ7704315.1"/>
    </source>
</evidence>
<gene>
    <name evidence="2" type="ORF">B0H17DRAFT_1126681</name>
</gene>
<evidence type="ECO:0000313" key="3">
    <source>
        <dbReference type="Proteomes" id="UP001221757"/>
    </source>
</evidence>
<feature type="region of interest" description="Disordered" evidence="1">
    <location>
        <begin position="559"/>
        <end position="631"/>
    </location>
</feature>
<sequence length="1068" mass="115681">MSSAAHPELHLLKSSLRSIHESLADFRPLAPRPPILDSSTDFESGADSTDDAQWLQQENIPGLKQLRDALKIDLDVLERFLNDPDCANLAPLSTNAPYLIAVYHEVLCAPQPIVSIFKSFPPAPTVLAQKTIPVKVDVVADSGRRWIRVNTIKNARLMAEFREIDSYLTDSDSDDTDGPTLAQTEFDNSVLRMGRGLVAAAAHAHPTDAPQVTMRLTRLRESTTDPRIAQTLAGLRALGIDVQLGDRPPSALPAPPRPLTPAPLAPTAHINLDLSVLIALVSDLTHAPLPPSVAAAQRRFVPATQARALTSQIMQEMLQEMANGAFFHVLRTRLPPGTLRFWTTQEARARFERIVGKIGGPAEKQRAAALFAPAADPDAEARFWAASRYAPEFIPLLPVGVYPAGDEDAEAPPAAAARAPFFRAMEATCRGILAQEAPPKPDAEDTAQDATDADTAGAEPVLYSTNGFRRNAGSERATTTRANGRLTAHTVRSMLCGAARGWTTLTANRTSVRALLREVRAVGVPVLEDSEAREADAQESEAAAIWIVDPLHWVRARHSQSGSKPALNAGNVSMRPPLMANTTSSKQPVNSPPPRPSRPNSTRRKSAVTSAGGLPNAPHPNAPSTRRRTPCAAAARRTHLIFSRMRSRCAASAYCPAASTSGPRTAAHEMTSANHHAATEFTAAGLCGGASESPYVPRKTHTSERVMQPRVERRAQAEALLLRARACEEPAAGAQFGRHREQGDRAAAVGAQRERGLECVGSDDPDRRGLLGSTMDGSGRGVAQELGGAHSSARARGSLEDRGDVLVDRFARELAALGFERDGHCGNSEQGPSRKLEPEPPHLKSSQETLMAIRVAAHGSWVNPILRVECQKKDWKQHNLKRSVCTKPAILHQVDKMMKKHSGPGSPMASITAIEKVVWAERARNPQPIEACDGCFRRFRGVPPRVEEEEDENTPDAGDKFKHCTACDWTICKDCTHPQNQGIPYFDRPTGTCRCPTSNFGVSYCLSTPSYLDGDGDKAYHGDRHPPMAGSGYAESSFEKKDRECRTCGAHVRHLKKEHLKDAVPGII</sequence>
<keyword evidence="3" id="KW-1185">Reference proteome</keyword>
<feature type="region of interest" description="Disordered" evidence="1">
    <location>
        <begin position="821"/>
        <end position="844"/>
    </location>
</feature>
<feature type="region of interest" description="Disordered" evidence="1">
    <location>
        <begin position="436"/>
        <end position="485"/>
    </location>
</feature>
<proteinExistence type="predicted"/>
<dbReference type="PANTHER" id="PTHR13379">
    <property type="entry name" value="UNCHARACTERIZED DUF1308"/>
    <property type="match status" value="1"/>
</dbReference>
<name>A0AAD7M782_MYCRO</name>
<dbReference type="EMBL" id="JARKIE010000010">
    <property type="protein sequence ID" value="KAJ7704315.1"/>
    <property type="molecule type" value="Genomic_DNA"/>
</dbReference>
<dbReference type="PANTHER" id="PTHR13379:SF0">
    <property type="entry name" value="UPF0415 PROTEIN C7ORF25"/>
    <property type="match status" value="1"/>
</dbReference>
<reference evidence="2" key="1">
    <citation type="submission" date="2023-03" db="EMBL/GenBank/DDBJ databases">
        <title>Massive genome expansion in bonnet fungi (Mycena s.s.) driven by repeated elements and novel gene families across ecological guilds.</title>
        <authorList>
            <consortium name="Lawrence Berkeley National Laboratory"/>
            <person name="Harder C.B."/>
            <person name="Miyauchi S."/>
            <person name="Viragh M."/>
            <person name="Kuo A."/>
            <person name="Thoen E."/>
            <person name="Andreopoulos B."/>
            <person name="Lu D."/>
            <person name="Skrede I."/>
            <person name="Drula E."/>
            <person name="Henrissat B."/>
            <person name="Morin E."/>
            <person name="Kohler A."/>
            <person name="Barry K."/>
            <person name="LaButti K."/>
            <person name="Morin E."/>
            <person name="Salamov A."/>
            <person name="Lipzen A."/>
            <person name="Mereny Z."/>
            <person name="Hegedus B."/>
            <person name="Baldrian P."/>
            <person name="Stursova M."/>
            <person name="Weitz H."/>
            <person name="Taylor A."/>
            <person name="Grigoriev I.V."/>
            <person name="Nagy L.G."/>
            <person name="Martin F."/>
            <person name="Kauserud H."/>
        </authorList>
    </citation>
    <scope>NUCLEOTIDE SEQUENCE</scope>
    <source>
        <strain evidence="2">CBHHK067</strain>
    </source>
</reference>
<dbReference type="AlphaFoldDB" id="A0AAD7M782"/>
<comment type="caution">
    <text evidence="2">The sequence shown here is derived from an EMBL/GenBank/DDBJ whole genome shotgun (WGS) entry which is preliminary data.</text>
</comment>
<protein>
    <submittedName>
        <fullName evidence="2">Uncharacterized protein</fullName>
    </submittedName>
</protein>
<accession>A0AAD7M782</accession>
<feature type="compositionally biased region" description="Basic and acidic residues" evidence="1">
    <location>
        <begin position="832"/>
        <end position="842"/>
    </location>
</feature>
<dbReference type="Proteomes" id="UP001221757">
    <property type="component" value="Unassembled WGS sequence"/>
</dbReference>
<feature type="region of interest" description="Disordered" evidence="1">
    <location>
        <begin position="758"/>
        <end position="777"/>
    </location>
</feature>
<organism evidence="2 3">
    <name type="scientific">Mycena rosella</name>
    <name type="common">Pink bonnet</name>
    <name type="synonym">Agaricus rosellus</name>
    <dbReference type="NCBI Taxonomy" id="1033263"/>
    <lineage>
        <taxon>Eukaryota</taxon>
        <taxon>Fungi</taxon>
        <taxon>Dikarya</taxon>
        <taxon>Basidiomycota</taxon>
        <taxon>Agaricomycotina</taxon>
        <taxon>Agaricomycetes</taxon>
        <taxon>Agaricomycetidae</taxon>
        <taxon>Agaricales</taxon>
        <taxon>Marasmiineae</taxon>
        <taxon>Mycenaceae</taxon>
        <taxon>Mycena</taxon>
    </lineage>
</organism>
<evidence type="ECO:0000256" key="1">
    <source>
        <dbReference type="SAM" id="MobiDB-lite"/>
    </source>
</evidence>